<evidence type="ECO:0000256" key="5">
    <source>
        <dbReference type="ARBA" id="ARBA00022692"/>
    </source>
</evidence>
<feature type="transmembrane region" description="Helical" evidence="8">
    <location>
        <begin position="131"/>
        <end position="149"/>
    </location>
</feature>
<dbReference type="NCBIfam" id="TIGR00710">
    <property type="entry name" value="efflux_Bcr_CflA"/>
    <property type="match status" value="1"/>
</dbReference>
<comment type="subcellular location">
    <subcellularLocation>
        <location evidence="1">Cell membrane</location>
        <topology evidence="1">Multi-pass membrane protein</topology>
    </subcellularLocation>
</comment>
<feature type="transmembrane region" description="Helical" evidence="8">
    <location>
        <begin position="64"/>
        <end position="88"/>
    </location>
</feature>
<feature type="transmembrane region" description="Helical" evidence="8">
    <location>
        <begin position="187"/>
        <end position="208"/>
    </location>
</feature>
<dbReference type="SUPFAM" id="SSF103473">
    <property type="entry name" value="MFS general substrate transporter"/>
    <property type="match status" value="1"/>
</dbReference>
<feature type="transmembrane region" description="Helical" evidence="8">
    <location>
        <begin position="368"/>
        <end position="389"/>
    </location>
</feature>
<keyword evidence="4" id="KW-1003">Cell membrane</keyword>
<keyword evidence="7 8" id="KW-0472">Membrane</keyword>
<dbReference type="InterPro" id="IPR036259">
    <property type="entry name" value="MFS_trans_sf"/>
</dbReference>
<keyword evidence="5 8" id="KW-0812">Transmembrane</keyword>
<dbReference type="GO" id="GO:0042910">
    <property type="term" value="F:xenobiotic transmembrane transporter activity"/>
    <property type="evidence" value="ECO:0007669"/>
    <property type="project" value="InterPro"/>
</dbReference>
<evidence type="ECO:0000256" key="7">
    <source>
        <dbReference type="ARBA" id="ARBA00023136"/>
    </source>
</evidence>
<dbReference type="Gene3D" id="1.20.1720.10">
    <property type="entry name" value="Multidrug resistance protein D"/>
    <property type="match status" value="1"/>
</dbReference>
<dbReference type="InterPro" id="IPR004812">
    <property type="entry name" value="Efflux_drug-R_Bcr/CmlA"/>
</dbReference>
<dbReference type="InterPro" id="IPR005829">
    <property type="entry name" value="Sugar_transporter_CS"/>
</dbReference>
<name>A0A975IMT7_9MICO</name>
<feature type="transmembrane region" description="Helical" evidence="8">
    <location>
        <begin position="161"/>
        <end position="181"/>
    </location>
</feature>
<sequence>MSLTSPIPIVTPADRAARAHPGELLTARRRLVYVLVLGALTALGPFTVDLYLPAFPVLQSELGVSAAAVQITLTGTMVGFGFGQLIVGPWSDKVGRRLPLILSTVLHILASIAAALAPDIVWLAVFRLLQGFGAAAGGVVAMAMVRDLFGGKPLVRMLSRLALVNGLAPVLAPVIGSQLLAVMDWRGVFWVLAGYGLAVVAAVAFLIVETLPPARRHLAGHSTLRDRYAALFRDRVYLGAAVIGGMTFTGLFGYLSTSSFLFQEVYAFTPQQYGVLFAVNSVGVIIGVQTGSRLMRGRVAPQWILAVTTIVHLAMAVAIMVLDSGGAGFWGTAIPLFFYITACGFSFPAVQILALANHGSEAGTAASLLGALNFGLAGLISPLIGLLGVGSAVPMAFVMLCAAAVAITALWALVRPATVPPLED</sequence>
<dbReference type="GO" id="GO:1990961">
    <property type="term" value="P:xenobiotic detoxification by transmembrane export across the plasma membrane"/>
    <property type="evidence" value="ECO:0007669"/>
    <property type="project" value="InterPro"/>
</dbReference>
<feature type="transmembrane region" description="Helical" evidence="8">
    <location>
        <begin position="100"/>
        <end position="125"/>
    </location>
</feature>
<feature type="transmembrane region" description="Helical" evidence="8">
    <location>
        <begin position="275"/>
        <end position="291"/>
    </location>
</feature>
<evidence type="ECO:0000256" key="3">
    <source>
        <dbReference type="ARBA" id="ARBA00022448"/>
    </source>
</evidence>
<feature type="transmembrane region" description="Helical" evidence="8">
    <location>
        <begin position="31"/>
        <end position="52"/>
    </location>
</feature>
<dbReference type="GO" id="GO:0005886">
    <property type="term" value="C:plasma membrane"/>
    <property type="evidence" value="ECO:0007669"/>
    <property type="project" value="UniProtKB-SubCell"/>
</dbReference>
<evidence type="ECO:0000256" key="6">
    <source>
        <dbReference type="ARBA" id="ARBA00022989"/>
    </source>
</evidence>
<dbReference type="KEGG" id="aarc:G127AT_11210"/>
<proteinExistence type="inferred from homology"/>
<evidence type="ECO:0000256" key="4">
    <source>
        <dbReference type="ARBA" id="ARBA00022475"/>
    </source>
</evidence>
<gene>
    <name evidence="10" type="ORF">G127AT_11210</name>
</gene>
<keyword evidence="3" id="KW-0813">Transport</keyword>
<dbReference type="PANTHER" id="PTHR23502">
    <property type="entry name" value="MAJOR FACILITATOR SUPERFAMILY"/>
    <property type="match status" value="1"/>
</dbReference>
<organism evidence="10 11">
    <name type="scientific">Agromyces archimandritae</name>
    <dbReference type="NCBI Taxonomy" id="2781962"/>
    <lineage>
        <taxon>Bacteria</taxon>
        <taxon>Bacillati</taxon>
        <taxon>Actinomycetota</taxon>
        <taxon>Actinomycetes</taxon>
        <taxon>Micrococcales</taxon>
        <taxon>Microbacteriaceae</taxon>
        <taxon>Agromyces</taxon>
    </lineage>
</organism>
<evidence type="ECO:0000313" key="10">
    <source>
        <dbReference type="EMBL" id="QTX03877.1"/>
    </source>
</evidence>
<feature type="transmembrane region" description="Helical" evidence="8">
    <location>
        <begin position="236"/>
        <end position="255"/>
    </location>
</feature>
<protein>
    <submittedName>
        <fullName evidence="10">Multidrug effflux MFS transporter</fullName>
    </submittedName>
</protein>
<dbReference type="EMBL" id="CP071696">
    <property type="protein sequence ID" value="QTX03877.1"/>
    <property type="molecule type" value="Genomic_DNA"/>
</dbReference>
<evidence type="ECO:0000259" key="9">
    <source>
        <dbReference type="PROSITE" id="PS50850"/>
    </source>
</evidence>
<keyword evidence="6 8" id="KW-1133">Transmembrane helix</keyword>
<dbReference type="PROSITE" id="PS00216">
    <property type="entry name" value="SUGAR_TRANSPORT_1"/>
    <property type="match status" value="1"/>
</dbReference>
<dbReference type="CDD" id="cd17320">
    <property type="entry name" value="MFS_MdfA_MDR_like"/>
    <property type="match status" value="1"/>
</dbReference>
<dbReference type="InterPro" id="IPR020846">
    <property type="entry name" value="MFS_dom"/>
</dbReference>
<dbReference type="Pfam" id="PF07690">
    <property type="entry name" value="MFS_1"/>
    <property type="match status" value="1"/>
</dbReference>
<comment type="similarity">
    <text evidence="2">Belongs to the major facilitator superfamily. Bcr/CmlA family.</text>
</comment>
<feature type="domain" description="Major facilitator superfamily (MFS) profile" evidence="9">
    <location>
        <begin position="30"/>
        <end position="419"/>
    </location>
</feature>
<dbReference type="RefSeq" id="WP_210896909.1">
    <property type="nucleotide sequence ID" value="NZ_CP071696.1"/>
</dbReference>
<evidence type="ECO:0000313" key="11">
    <source>
        <dbReference type="Proteomes" id="UP000671914"/>
    </source>
</evidence>
<dbReference type="PROSITE" id="PS50850">
    <property type="entry name" value="MFS"/>
    <property type="match status" value="1"/>
</dbReference>
<dbReference type="PANTHER" id="PTHR23502:SF132">
    <property type="entry name" value="POLYAMINE TRANSPORTER 2-RELATED"/>
    <property type="match status" value="1"/>
</dbReference>
<evidence type="ECO:0000256" key="8">
    <source>
        <dbReference type="SAM" id="Phobius"/>
    </source>
</evidence>
<accession>A0A975IMT7</accession>
<dbReference type="InterPro" id="IPR011701">
    <property type="entry name" value="MFS"/>
</dbReference>
<evidence type="ECO:0000256" key="1">
    <source>
        <dbReference type="ARBA" id="ARBA00004651"/>
    </source>
</evidence>
<reference evidence="10" key="1">
    <citation type="submission" date="2021-03" db="EMBL/GenBank/DDBJ databases">
        <title>Agromyces archimandritus sp. nov., isolated from the cockroach Archimandrita tessellata.</title>
        <authorList>
            <person name="Guzman J."/>
            <person name="Ortuzar M."/>
            <person name="Poehlein A."/>
            <person name="Daniel R."/>
            <person name="Trujillo M."/>
            <person name="Vilcinskas A."/>
        </authorList>
    </citation>
    <scope>NUCLEOTIDE SEQUENCE</scope>
    <source>
        <strain evidence="10">G127AT</strain>
    </source>
</reference>
<keyword evidence="11" id="KW-1185">Reference proteome</keyword>
<feature type="transmembrane region" description="Helical" evidence="8">
    <location>
        <begin position="303"/>
        <end position="322"/>
    </location>
</feature>
<feature type="transmembrane region" description="Helical" evidence="8">
    <location>
        <begin position="395"/>
        <end position="414"/>
    </location>
</feature>
<dbReference type="Proteomes" id="UP000671914">
    <property type="component" value="Chromosome"/>
</dbReference>
<feature type="transmembrane region" description="Helical" evidence="8">
    <location>
        <begin position="334"/>
        <end position="356"/>
    </location>
</feature>
<dbReference type="AlphaFoldDB" id="A0A975IMT7"/>
<evidence type="ECO:0000256" key="2">
    <source>
        <dbReference type="ARBA" id="ARBA00006236"/>
    </source>
</evidence>